<comment type="subcellular location">
    <subcellularLocation>
        <location evidence="1">Cell membrane</location>
        <topology evidence="1">Multi-pass membrane protein</topology>
    </subcellularLocation>
</comment>
<feature type="transmembrane region" description="Helical" evidence="8">
    <location>
        <begin position="249"/>
        <end position="271"/>
    </location>
</feature>
<dbReference type="GO" id="GO:0140359">
    <property type="term" value="F:ABC-type transporter activity"/>
    <property type="evidence" value="ECO:0007669"/>
    <property type="project" value="InterPro"/>
</dbReference>
<dbReference type="GO" id="GO:0005886">
    <property type="term" value="C:plasma membrane"/>
    <property type="evidence" value="ECO:0007669"/>
    <property type="project" value="UniProtKB-SubCell"/>
</dbReference>
<evidence type="ECO:0000256" key="5">
    <source>
        <dbReference type="ARBA" id="ARBA00022692"/>
    </source>
</evidence>
<dbReference type="Proteomes" id="UP000198418">
    <property type="component" value="Unassembled WGS sequence"/>
</dbReference>
<feature type="transmembrane region" description="Helical" evidence="8">
    <location>
        <begin position="337"/>
        <end position="360"/>
    </location>
</feature>
<keyword evidence="7 8" id="KW-0472">Membrane</keyword>
<feature type="transmembrane region" description="Helical" evidence="8">
    <location>
        <begin position="283"/>
        <end position="303"/>
    </location>
</feature>
<evidence type="ECO:0000259" key="9">
    <source>
        <dbReference type="PROSITE" id="PS51012"/>
    </source>
</evidence>
<proteinExistence type="inferred from homology"/>
<dbReference type="AlphaFoldDB" id="A0A212R907"/>
<feature type="domain" description="ABC transmembrane type-2" evidence="9">
    <location>
        <begin position="114"/>
        <end position="362"/>
    </location>
</feature>
<keyword evidence="4" id="KW-1003">Cell membrane</keyword>
<dbReference type="PANTHER" id="PTHR30294:SF38">
    <property type="entry name" value="TRANSPORT PERMEASE PROTEIN"/>
    <property type="match status" value="1"/>
</dbReference>
<dbReference type="InterPro" id="IPR013525">
    <property type="entry name" value="ABC2_TM"/>
</dbReference>
<protein>
    <submittedName>
        <fullName evidence="10">ABC-2 type transport system permease protein</fullName>
    </submittedName>
</protein>
<dbReference type="PANTHER" id="PTHR30294">
    <property type="entry name" value="MEMBRANE COMPONENT OF ABC TRANSPORTER YHHJ-RELATED"/>
    <property type="match status" value="1"/>
</dbReference>
<dbReference type="EMBL" id="FYDG01000003">
    <property type="protein sequence ID" value="SNB68716.1"/>
    <property type="molecule type" value="Genomic_DNA"/>
</dbReference>
<gene>
    <name evidence="10" type="ORF">SAMN06265338_103106</name>
</gene>
<evidence type="ECO:0000256" key="3">
    <source>
        <dbReference type="ARBA" id="ARBA00022448"/>
    </source>
</evidence>
<dbReference type="InterPro" id="IPR051449">
    <property type="entry name" value="ABC-2_transporter_component"/>
</dbReference>
<evidence type="ECO:0000313" key="11">
    <source>
        <dbReference type="Proteomes" id="UP000198418"/>
    </source>
</evidence>
<dbReference type="RefSeq" id="WP_244593146.1">
    <property type="nucleotide sequence ID" value="NZ_FYDG01000003.1"/>
</dbReference>
<evidence type="ECO:0000256" key="8">
    <source>
        <dbReference type="SAM" id="Phobius"/>
    </source>
</evidence>
<evidence type="ECO:0000313" key="10">
    <source>
        <dbReference type="EMBL" id="SNB68716.1"/>
    </source>
</evidence>
<comment type="similarity">
    <text evidence="2">Belongs to the ABC-2 integral membrane protein family.</text>
</comment>
<keyword evidence="5 8" id="KW-0812">Transmembrane</keyword>
<evidence type="ECO:0000256" key="4">
    <source>
        <dbReference type="ARBA" id="ARBA00022475"/>
    </source>
</evidence>
<evidence type="ECO:0000256" key="7">
    <source>
        <dbReference type="ARBA" id="ARBA00023136"/>
    </source>
</evidence>
<reference evidence="11" key="1">
    <citation type="submission" date="2017-06" db="EMBL/GenBank/DDBJ databases">
        <authorList>
            <person name="Varghese N."/>
            <person name="Submissions S."/>
        </authorList>
    </citation>
    <scope>NUCLEOTIDE SEQUENCE [LARGE SCALE GENOMIC DNA]</scope>
    <source>
        <strain evidence="11">DSM 137</strain>
    </source>
</reference>
<keyword evidence="3" id="KW-0813">Transport</keyword>
<sequence length="365" mass="38080">MIVAMMRVMALDLLRDRGALVMAFALPAAIYLIFASIFSGTAGDKLQLSVALFDQAETAGSRRIVSAIAGDDRLVVALRPASRAGLEQAVRRGDVDAGVVIRSDPALPSADAPVVVLGDASRPVAAPVVVGRVQKLLGDNQAGAADRTGAAPLVELAQIARAAHADAPTVYYAGAVGILFLLISASQGAMLLIDERRNAILDRLTSSAGGLAKAVSGKFLFLTLQGTLQVGIIFVVAAALYGVAVMDRLAGWSLVTLAAAAMAAGAALLLCAVCRTRQQAQTLSAFLVMILSAVGGSMIPRYLMPRWLQDVSLLTPNAWAIEAYQDLLWRGSDAGRIALYAALLVGFGVASATLAWAFLLRERRG</sequence>
<dbReference type="PROSITE" id="PS51012">
    <property type="entry name" value="ABC_TM2"/>
    <property type="match status" value="1"/>
</dbReference>
<name>A0A212R907_RHOAC</name>
<dbReference type="Pfam" id="PF12698">
    <property type="entry name" value="ABC2_membrane_3"/>
    <property type="match status" value="1"/>
</dbReference>
<evidence type="ECO:0000256" key="1">
    <source>
        <dbReference type="ARBA" id="ARBA00004651"/>
    </source>
</evidence>
<feature type="transmembrane region" description="Helical" evidence="8">
    <location>
        <begin position="219"/>
        <end position="243"/>
    </location>
</feature>
<keyword evidence="11" id="KW-1185">Reference proteome</keyword>
<organism evidence="10 11">
    <name type="scientific">Rhodoblastus acidophilus</name>
    <name type="common">Rhodopseudomonas acidophila</name>
    <dbReference type="NCBI Taxonomy" id="1074"/>
    <lineage>
        <taxon>Bacteria</taxon>
        <taxon>Pseudomonadati</taxon>
        <taxon>Pseudomonadota</taxon>
        <taxon>Alphaproteobacteria</taxon>
        <taxon>Hyphomicrobiales</taxon>
        <taxon>Rhodoblastaceae</taxon>
        <taxon>Rhodoblastus</taxon>
    </lineage>
</organism>
<dbReference type="InterPro" id="IPR047817">
    <property type="entry name" value="ABC2_TM_bact-type"/>
</dbReference>
<evidence type="ECO:0000256" key="6">
    <source>
        <dbReference type="ARBA" id="ARBA00022989"/>
    </source>
</evidence>
<keyword evidence="6 8" id="KW-1133">Transmembrane helix</keyword>
<accession>A0A212R907</accession>
<evidence type="ECO:0000256" key="2">
    <source>
        <dbReference type="ARBA" id="ARBA00007783"/>
    </source>
</evidence>
<feature type="transmembrane region" description="Helical" evidence="8">
    <location>
        <begin position="170"/>
        <end position="193"/>
    </location>
</feature>